<dbReference type="KEGG" id="sapp:SAC06_01490"/>
<proteinExistence type="predicted"/>
<organism evidence="1">
    <name type="scientific">Scrofimicrobium appendicitidis</name>
    <dbReference type="NCBI Taxonomy" id="3079930"/>
    <lineage>
        <taxon>Bacteria</taxon>
        <taxon>Bacillati</taxon>
        <taxon>Actinomycetota</taxon>
        <taxon>Actinomycetes</taxon>
        <taxon>Actinomycetales</taxon>
        <taxon>Actinomycetaceae</taxon>
        <taxon>Scrofimicrobium</taxon>
    </lineage>
</organism>
<dbReference type="EMBL" id="CP138335">
    <property type="protein sequence ID" value="XBW08260.1"/>
    <property type="molecule type" value="Genomic_DNA"/>
</dbReference>
<accession>A0AAU7V837</accession>
<gene>
    <name evidence="1" type="ORF">SAC06_01490</name>
</gene>
<evidence type="ECO:0000313" key="1">
    <source>
        <dbReference type="EMBL" id="XBW08260.1"/>
    </source>
</evidence>
<dbReference type="RefSeq" id="WP_350258459.1">
    <property type="nucleotide sequence ID" value="NZ_CP138335.1"/>
</dbReference>
<sequence>MEAKTWNRVEGMIIASQLDPQDITNYLTEQNVVAQLDWFKETPNMMGIRVVMDDEHVGLLPADATEVEPGPKLIDFIEELAGQFKAEVMIGDLGIDRLEGELPETDDEEDDDQPLAVVEISDTPASAVPLMAAFNGIDIVDLELPSGKRALLATLPAGRSNWTLGDVPLVTLTSTGDEFQAFLIEDDDDPESIVTYNWGMEERVIPGGAKGNRVAEDLAQDLVGPRADIEAIHDAVPGVGAELAFAASQQRGALAVKSFVASLGLPSEVADFLRGRRTLEEVGGHLHQARGVSNAIGRSVDIMIGEREPSGGLWDSYTQFVVSKPWAVPLLASAEAAMGLMFLSAGRSRGEKRSAGRKLATFAGVALLIDAVAELSLSRLVILRHQRHGENS</sequence>
<reference evidence="1" key="1">
    <citation type="submission" date="2023-11" db="EMBL/GenBank/DDBJ databases">
        <title>Scrofimicrobium hongkongense sp. nov., isolated from a patient with peritonitis.</title>
        <authorList>
            <person name="Lao H.Y."/>
            <person name="Wong A.Y.P."/>
            <person name="Ng T.L."/>
            <person name="Wong R.Y.L."/>
            <person name="Yau M.C.Y."/>
            <person name="Lam J.Y.W."/>
            <person name="Siu G.K.H."/>
        </authorList>
    </citation>
    <scope>NUCLEOTIDE SEQUENCE</scope>
    <source>
        <strain evidence="1">R131</strain>
    </source>
</reference>
<dbReference type="AlphaFoldDB" id="A0AAU7V837"/>
<protein>
    <submittedName>
        <fullName evidence="1">Uncharacterized protein</fullName>
    </submittedName>
</protein>
<name>A0AAU7V837_9ACTO</name>